<evidence type="ECO:0000313" key="3">
    <source>
        <dbReference type="EMBL" id="MBC5999885.1"/>
    </source>
</evidence>
<dbReference type="Gene3D" id="3.40.50.300">
    <property type="entry name" value="P-loop containing nucleotide triphosphate hydrolases"/>
    <property type="match status" value="1"/>
</dbReference>
<evidence type="ECO:0000256" key="1">
    <source>
        <dbReference type="ARBA" id="ARBA00006611"/>
    </source>
</evidence>
<sequence length="429" mass="48436">MEKYSEAYGQKFPYSEEEIKQYMMDVRLQITDSEGTLDDQEALKKIENYVFSCPKAETCSHHHNIRLIERLFYSLRKEMDILQPYIEDKSISEIMVNGKDHVFAERNGKLERLPIAFDSTEDLEELIRRIAARVHREINELNPIVDARLSDGSRVNAVYKNIALNGPILTIRKFPEKIMSMEDLVEKETITKEAAAYLKVLVKAGYNCFICGGTSSGKTTMLNVLAQFVPSGERVVVIEDSAELQIRQVENIVRLECRNANVQGKGEVDMAQLVKASLRMRPDRILIGEVRGKEVMDMIQALNTGHSGSLSTGHANSIEGMLKRLEAMFLQAVEVPVDAIRNQITEAIDIMIHVSRMQDGSRKVMEIAELSGLEDGVITTNPLFQYRTEEDGITGALRATGNTLQNQEKLMISGHHLPQAYTWKEGRTS</sequence>
<dbReference type="PANTHER" id="PTHR30486">
    <property type="entry name" value="TWITCHING MOTILITY PROTEIN PILT"/>
    <property type="match status" value="1"/>
</dbReference>
<dbReference type="GO" id="GO:0016887">
    <property type="term" value="F:ATP hydrolysis activity"/>
    <property type="evidence" value="ECO:0007669"/>
    <property type="project" value="InterPro"/>
</dbReference>
<accession>A0A923NGV4</accession>
<dbReference type="InterPro" id="IPR050921">
    <property type="entry name" value="T4SS_GSP_E_ATPase"/>
</dbReference>
<dbReference type="Gene3D" id="3.30.450.380">
    <property type="match status" value="1"/>
</dbReference>
<dbReference type="SUPFAM" id="SSF52540">
    <property type="entry name" value="P-loop containing nucleoside triphosphate hydrolases"/>
    <property type="match status" value="1"/>
</dbReference>
<dbReference type="AlphaFoldDB" id="A0A923NGV4"/>
<proteinExistence type="inferred from homology"/>
<comment type="similarity">
    <text evidence="1">Belongs to the GSP E family.</text>
</comment>
<dbReference type="PANTHER" id="PTHR30486:SF6">
    <property type="entry name" value="TYPE IV PILUS RETRACTATION ATPASE PILT"/>
    <property type="match status" value="1"/>
</dbReference>
<reference evidence="3" key="1">
    <citation type="submission" date="2020-08" db="EMBL/GenBank/DDBJ databases">
        <authorList>
            <person name="Liu C."/>
            <person name="Sun Q."/>
        </authorList>
    </citation>
    <scope>NUCLEOTIDE SEQUENCE</scope>
    <source>
        <strain evidence="3">BX16</strain>
    </source>
</reference>
<keyword evidence="4" id="KW-1185">Reference proteome</keyword>
<protein>
    <submittedName>
        <fullName evidence="3">CpaF family protein</fullName>
    </submittedName>
</protein>
<evidence type="ECO:0000259" key="2">
    <source>
        <dbReference type="Pfam" id="PF00437"/>
    </source>
</evidence>
<evidence type="ECO:0000313" key="4">
    <source>
        <dbReference type="Proteomes" id="UP000644115"/>
    </source>
</evidence>
<dbReference type="Pfam" id="PF00437">
    <property type="entry name" value="T2SSE"/>
    <property type="match status" value="1"/>
</dbReference>
<feature type="domain" description="Bacterial type II secretion system protein E" evidence="2">
    <location>
        <begin position="79"/>
        <end position="352"/>
    </location>
</feature>
<dbReference type="Proteomes" id="UP000644115">
    <property type="component" value="Unassembled WGS sequence"/>
</dbReference>
<name>A0A923NGV4_9FIRM</name>
<organism evidence="3 4">
    <name type="scientific">Lentihominibacter faecis</name>
    <dbReference type="NCBI Taxonomy" id="2764712"/>
    <lineage>
        <taxon>Bacteria</taxon>
        <taxon>Bacillati</taxon>
        <taxon>Bacillota</taxon>
        <taxon>Clostridia</taxon>
        <taxon>Peptostreptococcales</taxon>
        <taxon>Anaerovoracaceae</taxon>
        <taxon>Lentihominibacter</taxon>
    </lineage>
</organism>
<comment type="caution">
    <text evidence="3">The sequence shown here is derived from an EMBL/GenBank/DDBJ whole genome shotgun (WGS) entry which is preliminary data.</text>
</comment>
<dbReference type="InterPro" id="IPR027417">
    <property type="entry name" value="P-loop_NTPase"/>
</dbReference>
<gene>
    <name evidence="3" type="ORF">H8876_07730</name>
</gene>
<dbReference type="RefSeq" id="WP_249287256.1">
    <property type="nucleotide sequence ID" value="NZ_JACRWC010000099.1"/>
</dbReference>
<dbReference type="InterPro" id="IPR001482">
    <property type="entry name" value="T2SS/T4SS_dom"/>
</dbReference>
<dbReference type="CDD" id="cd01130">
    <property type="entry name" value="VirB11-like_ATPase"/>
    <property type="match status" value="1"/>
</dbReference>
<dbReference type="EMBL" id="JACRWC010000099">
    <property type="protein sequence ID" value="MBC5999885.1"/>
    <property type="molecule type" value="Genomic_DNA"/>
</dbReference>